<feature type="compositionally biased region" description="Low complexity" evidence="8">
    <location>
        <begin position="26"/>
        <end position="43"/>
    </location>
</feature>
<evidence type="ECO:0000256" key="1">
    <source>
        <dbReference type="ARBA" id="ARBA00000677"/>
    </source>
</evidence>
<dbReference type="AlphaFoldDB" id="A0A508A2F7"/>
<dbReference type="GO" id="GO:0005886">
    <property type="term" value="C:plasma membrane"/>
    <property type="evidence" value="ECO:0007669"/>
    <property type="project" value="UniProtKB-SubCell"/>
</dbReference>
<comment type="catalytic activity">
    <reaction evidence="1 7">
        <text>Cleavage of hydrophobic, N-terminal signal or leader sequences from secreted and periplasmic proteins.</text>
        <dbReference type="EC" id="3.4.21.89"/>
    </reaction>
</comment>
<keyword evidence="7" id="KW-0812">Transmembrane</keyword>
<dbReference type="GO" id="GO:0006465">
    <property type="term" value="P:signal peptide processing"/>
    <property type="evidence" value="ECO:0007669"/>
    <property type="project" value="InterPro"/>
</dbReference>
<organism evidence="10 11">
    <name type="scientific">Actinomyces johnsonii</name>
    <dbReference type="NCBI Taxonomy" id="544581"/>
    <lineage>
        <taxon>Bacteria</taxon>
        <taxon>Bacillati</taxon>
        <taxon>Actinomycetota</taxon>
        <taxon>Actinomycetes</taxon>
        <taxon>Actinomycetales</taxon>
        <taxon>Actinomycetaceae</taxon>
        <taxon>Actinomyces</taxon>
    </lineage>
</organism>
<dbReference type="InterPro" id="IPR019533">
    <property type="entry name" value="Peptidase_S26"/>
</dbReference>
<feature type="compositionally biased region" description="Pro residues" evidence="8">
    <location>
        <begin position="334"/>
        <end position="345"/>
    </location>
</feature>
<evidence type="ECO:0000256" key="3">
    <source>
        <dbReference type="ARBA" id="ARBA00009370"/>
    </source>
</evidence>
<evidence type="ECO:0000313" key="11">
    <source>
        <dbReference type="Proteomes" id="UP000319010"/>
    </source>
</evidence>
<evidence type="ECO:0000259" key="9">
    <source>
        <dbReference type="Pfam" id="PF10502"/>
    </source>
</evidence>
<dbReference type="InterPro" id="IPR036286">
    <property type="entry name" value="LexA/Signal_pep-like_sf"/>
</dbReference>
<dbReference type="Gene3D" id="2.10.109.10">
    <property type="entry name" value="Umud Fragment, subunit A"/>
    <property type="match status" value="1"/>
</dbReference>
<comment type="similarity">
    <text evidence="3 7">Belongs to the peptidase S26 family.</text>
</comment>
<feature type="compositionally biased region" description="Acidic residues" evidence="8">
    <location>
        <begin position="1"/>
        <end position="12"/>
    </location>
</feature>
<dbReference type="PRINTS" id="PR00727">
    <property type="entry name" value="LEADERPTASE"/>
</dbReference>
<reference evidence="10 11" key="1">
    <citation type="submission" date="2019-06" db="EMBL/GenBank/DDBJ databases">
        <title>Draft genome sequence of Actinomyces johnsonii CCUG 34287T.</title>
        <authorList>
            <person name="Salva-Serra F."/>
            <person name="Cardew S."/>
            <person name="Moore E."/>
        </authorList>
    </citation>
    <scope>NUCLEOTIDE SEQUENCE [LARGE SCALE GENOMIC DNA]</scope>
    <source>
        <strain evidence="10 11">CCUG 34287</strain>
    </source>
</reference>
<name>A0A508A2F7_9ACTO</name>
<dbReference type="Proteomes" id="UP000319010">
    <property type="component" value="Unassembled WGS sequence"/>
</dbReference>
<feature type="compositionally biased region" description="Acidic residues" evidence="8">
    <location>
        <begin position="63"/>
        <end position="86"/>
    </location>
</feature>
<proteinExistence type="inferred from homology"/>
<evidence type="ECO:0000256" key="4">
    <source>
        <dbReference type="ARBA" id="ARBA00013208"/>
    </source>
</evidence>
<dbReference type="EMBL" id="VICB01000004">
    <property type="protein sequence ID" value="TQD44210.1"/>
    <property type="molecule type" value="Genomic_DNA"/>
</dbReference>
<accession>A0A508A2F7</accession>
<feature type="region of interest" description="Disordered" evidence="8">
    <location>
        <begin position="1"/>
        <end position="110"/>
    </location>
</feature>
<feature type="domain" description="Peptidase S26" evidence="9">
    <location>
        <begin position="117"/>
        <end position="302"/>
    </location>
</feature>
<evidence type="ECO:0000256" key="2">
    <source>
        <dbReference type="ARBA" id="ARBA00004401"/>
    </source>
</evidence>
<feature type="region of interest" description="Disordered" evidence="8">
    <location>
        <begin position="318"/>
        <end position="436"/>
    </location>
</feature>
<evidence type="ECO:0000256" key="8">
    <source>
        <dbReference type="SAM" id="MobiDB-lite"/>
    </source>
</evidence>
<sequence length="436" mass="45798">MRPPQDEADDVGLDLKQAAPSQIGRASRSAATPSCSAPSASSPQDNDESLDPSGEPPNTAPVDDSEEWDYDPFIDPDADPEPDDGPVDLPPSIQPRRNVAPAIPPPQTSSPVQRLTRVLLVLTVIILVPALLRTFVVQTYEIPSGSMENTLRNGDQVVVTMFDSDRIDRGDVVVFSDPDDWLHVKEPTGLRGAVQKTFVVLHLLPERTGHHLIKRVIGVGGDHVVADGKGTLSVNGVVVTENYVKDGQSASLTSFDVTVPRGYVWVMGDNRSNSADSRYHRDDAHGGFVPLTNVVGVAKAVFSWTSLSRWGSLGGGDRVFSQVPDHDTTAVSPTPSPSSPAPSRPTAPTRRSTDADDPDDEDNTVPDGSQSDTGEATDGSERNGPGRIGSDSGIGGDDTEPGTSGGERSDTGPEGGDSPNSSGGSGGSGTGMRITR</sequence>
<evidence type="ECO:0000313" key="10">
    <source>
        <dbReference type="EMBL" id="TQD44210.1"/>
    </source>
</evidence>
<evidence type="ECO:0000256" key="7">
    <source>
        <dbReference type="RuleBase" id="RU362042"/>
    </source>
</evidence>
<dbReference type="CDD" id="cd06530">
    <property type="entry name" value="S26_SPase_I"/>
    <property type="match status" value="1"/>
</dbReference>
<dbReference type="Pfam" id="PF10502">
    <property type="entry name" value="Peptidase_S26"/>
    <property type="match status" value="1"/>
</dbReference>
<feature type="active site" evidence="6">
    <location>
        <position position="146"/>
    </location>
</feature>
<gene>
    <name evidence="10" type="primary">lepB</name>
    <name evidence="10" type="ORF">FK256_04030</name>
</gene>
<dbReference type="SUPFAM" id="SSF51306">
    <property type="entry name" value="LexA/Signal peptidase"/>
    <property type="match status" value="1"/>
</dbReference>
<keyword evidence="7" id="KW-0472">Membrane</keyword>
<dbReference type="PANTHER" id="PTHR43390:SF1">
    <property type="entry name" value="CHLOROPLAST PROCESSING PEPTIDASE"/>
    <property type="match status" value="1"/>
</dbReference>
<dbReference type="NCBIfam" id="TIGR02227">
    <property type="entry name" value="sigpep_I_bact"/>
    <property type="match status" value="1"/>
</dbReference>
<evidence type="ECO:0000256" key="5">
    <source>
        <dbReference type="ARBA" id="ARBA00022801"/>
    </source>
</evidence>
<feature type="compositionally biased region" description="Acidic residues" evidence="8">
    <location>
        <begin position="355"/>
        <end position="364"/>
    </location>
</feature>
<keyword evidence="7" id="KW-1133">Transmembrane helix</keyword>
<dbReference type="PROSITE" id="PS00761">
    <property type="entry name" value="SPASE_I_3"/>
    <property type="match status" value="1"/>
</dbReference>
<comment type="subcellular location">
    <subcellularLocation>
        <location evidence="2">Cell membrane</location>
        <topology evidence="2">Single-pass type II membrane protein</topology>
    </subcellularLocation>
    <subcellularLocation>
        <location evidence="7">Membrane</location>
        <topology evidence="7">Single-pass type II membrane protein</topology>
    </subcellularLocation>
</comment>
<dbReference type="PANTHER" id="PTHR43390">
    <property type="entry name" value="SIGNAL PEPTIDASE I"/>
    <property type="match status" value="1"/>
</dbReference>
<dbReference type="GO" id="GO:0009003">
    <property type="term" value="F:signal peptidase activity"/>
    <property type="evidence" value="ECO:0007669"/>
    <property type="project" value="UniProtKB-EC"/>
</dbReference>
<evidence type="ECO:0000256" key="6">
    <source>
        <dbReference type="PIRSR" id="PIRSR600223-1"/>
    </source>
</evidence>
<dbReference type="EC" id="3.4.21.89" evidence="4 7"/>
<feature type="transmembrane region" description="Helical" evidence="7">
    <location>
        <begin position="118"/>
        <end position="136"/>
    </location>
</feature>
<keyword evidence="7" id="KW-0645">Protease</keyword>
<dbReference type="GO" id="GO:0004252">
    <property type="term" value="F:serine-type endopeptidase activity"/>
    <property type="evidence" value="ECO:0007669"/>
    <property type="project" value="InterPro"/>
</dbReference>
<dbReference type="RefSeq" id="WP_141423799.1">
    <property type="nucleotide sequence ID" value="NZ_JASPFB010000007.1"/>
</dbReference>
<dbReference type="InterPro" id="IPR000223">
    <property type="entry name" value="Pept_S26A_signal_pept_1"/>
</dbReference>
<feature type="active site" evidence="6">
    <location>
        <position position="214"/>
    </location>
</feature>
<protein>
    <recommendedName>
        <fullName evidence="4 7">Signal peptidase I</fullName>
        <ecNumber evidence="4 7">3.4.21.89</ecNumber>
    </recommendedName>
</protein>
<comment type="caution">
    <text evidence="10">The sequence shown here is derived from an EMBL/GenBank/DDBJ whole genome shotgun (WGS) entry which is preliminary data.</text>
</comment>
<dbReference type="InterPro" id="IPR019758">
    <property type="entry name" value="Pept_S26A_signal_pept_1_CS"/>
</dbReference>
<keyword evidence="5 7" id="KW-0378">Hydrolase</keyword>